<feature type="domain" description="FAD-binding" evidence="2">
    <location>
        <begin position="7"/>
        <end position="347"/>
    </location>
</feature>
<dbReference type="NCBIfam" id="NF006002">
    <property type="entry name" value="PRK08132.1"/>
    <property type="match status" value="1"/>
</dbReference>
<evidence type="ECO:0000259" key="2">
    <source>
        <dbReference type="Pfam" id="PF01494"/>
    </source>
</evidence>
<dbReference type="Gene3D" id="3.30.70.2450">
    <property type="match status" value="1"/>
</dbReference>
<protein>
    <submittedName>
        <fullName evidence="3">FAD-dependent monooxygenase</fullName>
    </submittedName>
</protein>
<organism evidence="3 4">
    <name type="scientific">Amycolatopsis rhabdoformis</name>
    <dbReference type="NCBI Taxonomy" id="1448059"/>
    <lineage>
        <taxon>Bacteria</taxon>
        <taxon>Bacillati</taxon>
        <taxon>Actinomycetota</taxon>
        <taxon>Actinomycetes</taxon>
        <taxon>Pseudonocardiales</taxon>
        <taxon>Pseudonocardiaceae</taxon>
        <taxon>Amycolatopsis</taxon>
    </lineage>
</organism>
<name>A0ABZ1IDF0_9PSEU</name>
<dbReference type="PRINTS" id="PR00420">
    <property type="entry name" value="RNGMNOXGNASE"/>
</dbReference>
<dbReference type="GO" id="GO:0004497">
    <property type="term" value="F:monooxygenase activity"/>
    <property type="evidence" value="ECO:0007669"/>
    <property type="project" value="UniProtKB-KW"/>
</dbReference>
<dbReference type="InterPro" id="IPR002938">
    <property type="entry name" value="FAD-bd"/>
</dbReference>
<dbReference type="Proteomes" id="UP001330812">
    <property type="component" value="Chromosome"/>
</dbReference>
<reference evidence="3 4" key="1">
    <citation type="journal article" date="2015" name="Int. J. Syst. Evol. Microbiol.">
        <title>Amycolatopsis rhabdoformis sp. nov., an actinomycete isolated from a tropical forest soil.</title>
        <authorList>
            <person name="Souza W.R."/>
            <person name="Silva R.E."/>
            <person name="Goodfellow M."/>
            <person name="Busarakam K."/>
            <person name="Figueiro F.S."/>
            <person name="Ferreira D."/>
            <person name="Rodrigues-Filho E."/>
            <person name="Moraes L.A.B."/>
            <person name="Zucchi T.D."/>
        </authorList>
    </citation>
    <scope>NUCLEOTIDE SEQUENCE [LARGE SCALE GENOMIC DNA]</scope>
    <source>
        <strain evidence="3 4">NCIMB 14900</strain>
    </source>
</reference>
<evidence type="ECO:0000256" key="1">
    <source>
        <dbReference type="ARBA" id="ARBA00023002"/>
    </source>
</evidence>
<evidence type="ECO:0000313" key="4">
    <source>
        <dbReference type="Proteomes" id="UP001330812"/>
    </source>
</evidence>
<dbReference type="Gene3D" id="3.50.50.60">
    <property type="entry name" value="FAD/NAD(P)-binding domain"/>
    <property type="match status" value="1"/>
</dbReference>
<keyword evidence="1" id="KW-0560">Oxidoreductase</keyword>
<evidence type="ECO:0000313" key="3">
    <source>
        <dbReference type="EMBL" id="WSE32490.1"/>
    </source>
</evidence>
<keyword evidence="3" id="KW-0503">Monooxygenase</keyword>
<accession>A0ABZ1IDF0</accession>
<gene>
    <name evidence="3" type="ORF">VSH64_10275</name>
</gene>
<dbReference type="InterPro" id="IPR036188">
    <property type="entry name" value="FAD/NAD-bd_sf"/>
</dbReference>
<dbReference type="SUPFAM" id="SSF51905">
    <property type="entry name" value="FAD/NAD(P)-binding domain"/>
    <property type="match status" value="1"/>
</dbReference>
<dbReference type="PANTHER" id="PTHR43476:SF3">
    <property type="entry name" value="FAD-BINDING MONOOXYGENASE"/>
    <property type="match status" value="1"/>
</dbReference>
<sequence>MTSESAYQVVVVGAGPVGLATAVGLARRGIRVGVVEAALGVSHGSRAICVSRHSLEVLDRLGAGQAVEDHALPWTVGRSFFRDHEVLAFEMPEAEHDTHPPMVNISQSVLEQLLVDTAEATPGVELLWGVRLADVKCTEDSAVVSVDTSSGMHRIPADWVVAADGARSDTRRLLGLSMRGTSYEGRYVIADIHWPASLPTGRRVWFDPDSSPGSTIIMHRQPGDIWRIDYQLRPDEDTEAELAPERIRERVTRHLAWLGIDSPWTLEWSSLYRAHSLSLDDYVHDRVLFAGDAAHLVPIFGVRGLNSGLEDADTLAWQLAAVVHGTAEARLLTAYSAERRAAWAQNIAAAEKSTRIMSPEGTGFPLTRDALLALSVHHPEFRPLIDPRQTSATHAFTSPLTWPPAALGDGLAPGSPLADQAVTLPGGRPSTLFAHLGSGFAVIGVDVGEAELAPISARLADAFAPEPVQTVVAGRGGIELADAALGSPGDVLVVRPDRLVLCRVSEQDRDRLADLASALVRGTAPGKPARLDSAEPPESPGERVWLSLSAALDETPDPTAFLTRLALVLGSWVDGATFAQALESSGR</sequence>
<dbReference type="Pfam" id="PF01494">
    <property type="entry name" value="FAD_binding_3"/>
    <property type="match status" value="1"/>
</dbReference>
<proteinExistence type="predicted"/>
<dbReference type="PANTHER" id="PTHR43476">
    <property type="entry name" value="3-(3-HYDROXY-PHENYL)PROPIONATE/3-HYDROXYCINNAMIC ACID HYDROXYLASE"/>
    <property type="match status" value="1"/>
</dbReference>
<dbReference type="EMBL" id="CP142149">
    <property type="protein sequence ID" value="WSE32490.1"/>
    <property type="molecule type" value="Genomic_DNA"/>
</dbReference>
<dbReference type="InterPro" id="IPR050631">
    <property type="entry name" value="PheA/TfdB_FAD_monoxygenase"/>
</dbReference>
<keyword evidence="4" id="KW-1185">Reference proteome</keyword>